<evidence type="ECO:0000313" key="3">
    <source>
        <dbReference type="EMBL" id="GJN65491.1"/>
    </source>
</evidence>
<dbReference type="Proteomes" id="UP001055185">
    <property type="component" value="Unassembled WGS sequence"/>
</dbReference>
<name>A0AA37MYT7_9FIRM</name>
<evidence type="ECO:0000256" key="2">
    <source>
        <dbReference type="SAM" id="Phobius"/>
    </source>
</evidence>
<feature type="transmembrane region" description="Helical" evidence="2">
    <location>
        <begin position="69"/>
        <end position="86"/>
    </location>
</feature>
<dbReference type="PANTHER" id="PTHR23530:SF1">
    <property type="entry name" value="PERMEASE, MAJOR FACILITATOR SUPERFAMILY-RELATED"/>
    <property type="match status" value="1"/>
</dbReference>
<evidence type="ECO:0000256" key="1">
    <source>
        <dbReference type="ARBA" id="ARBA00004651"/>
    </source>
</evidence>
<feature type="transmembrane region" description="Helical" evidence="2">
    <location>
        <begin position="363"/>
        <end position="383"/>
    </location>
</feature>
<comment type="subcellular location">
    <subcellularLocation>
        <location evidence="1">Cell membrane</location>
        <topology evidence="1">Multi-pass membrane protein</topology>
    </subcellularLocation>
</comment>
<dbReference type="InterPro" id="IPR036259">
    <property type="entry name" value="MFS_trans_sf"/>
</dbReference>
<dbReference type="GO" id="GO:0022857">
    <property type="term" value="F:transmembrane transporter activity"/>
    <property type="evidence" value="ECO:0007669"/>
    <property type="project" value="InterPro"/>
</dbReference>
<dbReference type="EMBL" id="BQKV01000098">
    <property type="protein sequence ID" value="GJN65491.1"/>
    <property type="molecule type" value="Genomic_DNA"/>
</dbReference>
<keyword evidence="2" id="KW-1133">Transmembrane helix</keyword>
<accession>A0AA37MYT7</accession>
<gene>
    <name evidence="3" type="ORF">JCM17207_21160</name>
</gene>
<feature type="transmembrane region" description="Helical" evidence="2">
    <location>
        <begin position="162"/>
        <end position="181"/>
    </location>
</feature>
<dbReference type="CDD" id="cd06174">
    <property type="entry name" value="MFS"/>
    <property type="match status" value="1"/>
</dbReference>
<dbReference type="PANTHER" id="PTHR23530">
    <property type="entry name" value="TRANSPORT PROTEIN-RELATED"/>
    <property type="match status" value="1"/>
</dbReference>
<keyword evidence="2" id="KW-0812">Transmembrane</keyword>
<dbReference type="InterPro" id="IPR053160">
    <property type="entry name" value="MFS_DHA3_Transporter"/>
</dbReference>
<organism evidence="3 4">
    <name type="scientific">Faecalibacterium gallinarum</name>
    <dbReference type="NCBI Taxonomy" id="2903556"/>
    <lineage>
        <taxon>Bacteria</taxon>
        <taxon>Bacillati</taxon>
        <taxon>Bacillota</taxon>
        <taxon>Clostridia</taxon>
        <taxon>Eubacteriales</taxon>
        <taxon>Oscillospiraceae</taxon>
        <taxon>Faecalibacterium</taxon>
    </lineage>
</organism>
<feature type="transmembrane region" description="Helical" evidence="2">
    <location>
        <begin position="137"/>
        <end position="156"/>
    </location>
</feature>
<feature type="transmembrane region" description="Helical" evidence="2">
    <location>
        <begin position="337"/>
        <end position="357"/>
    </location>
</feature>
<dbReference type="Gene3D" id="1.20.1250.20">
    <property type="entry name" value="MFS general substrate transporter like domains"/>
    <property type="match status" value="1"/>
</dbReference>
<sequence length="394" mass="42225">MLKKNIRLLYLLCFLQGMVFYGPIATLYRQARGVTIGQITLIESINLGLSLLLEIPWGVVADKIGYKRTFVFCTWLYFASKLVFWQAEGFGWFLAERLMLSVVIAGLSGVDSTILYLSCGRPGTPGALDSQKVFGVWDSMGTAGLLFASVVFSVWVKEDYSLAAFLTVLSYGAAALLALGIEDVEAPASSGESSAEGFGSVWKEIFQNRSLILFLAAGALLGETHQTITVFLNQLQYEACGMTSGVIGLVYIAATLLGMAGQYSSEATHKLGLPRALFGFSGCAAAACLVLAFTRSAGASVGAILLLRLSHSLLLPLRMQIQNQSIQTKNRATALGVQTIFTDGIAVGTNLAFGQLAERSLPGAFLFGAGISGLSVVLLAVWYRAHRRRTRAAQ</sequence>
<evidence type="ECO:0008006" key="5">
    <source>
        <dbReference type="Google" id="ProtNLM"/>
    </source>
</evidence>
<protein>
    <recommendedName>
        <fullName evidence="5">MFS transporter</fullName>
    </recommendedName>
</protein>
<feature type="transmembrane region" description="Helical" evidence="2">
    <location>
        <begin position="276"/>
        <end position="293"/>
    </location>
</feature>
<feature type="transmembrane region" description="Helical" evidence="2">
    <location>
        <begin position="7"/>
        <end position="28"/>
    </location>
</feature>
<feature type="transmembrane region" description="Helical" evidence="2">
    <location>
        <begin position="211"/>
        <end position="232"/>
    </location>
</feature>
<reference evidence="3" key="1">
    <citation type="journal article" date="2022" name="Int. J. Syst. Evol. Microbiol.">
        <title>Genome-based, phenotypic and chemotaxonomic classification of Faecalibacterium strains: proposal of three novel species Faecalibacterium duncaniae sp. nov., Faecalibacterium hattorii sp. nov. and Faecalibacterium gallinarum sp. nov. .</title>
        <authorList>
            <person name="Sakamoto M."/>
            <person name="Sakurai N."/>
            <person name="Tanno H."/>
            <person name="Iino T."/>
            <person name="Ohkuma M."/>
            <person name="Endo A."/>
        </authorList>
    </citation>
    <scope>NUCLEOTIDE SEQUENCE</scope>
    <source>
        <strain evidence="3">JCM 17207</strain>
    </source>
</reference>
<comment type="caution">
    <text evidence="3">The sequence shown here is derived from an EMBL/GenBank/DDBJ whole genome shotgun (WGS) entry which is preliminary data.</text>
</comment>
<dbReference type="InterPro" id="IPR011701">
    <property type="entry name" value="MFS"/>
</dbReference>
<feature type="transmembrane region" description="Helical" evidence="2">
    <location>
        <begin position="244"/>
        <end position="264"/>
    </location>
</feature>
<dbReference type="GO" id="GO:0005886">
    <property type="term" value="C:plasma membrane"/>
    <property type="evidence" value="ECO:0007669"/>
    <property type="project" value="UniProtKB-SubCell"/>
</dbReference>
<proteinExistence type="predicted"/>
<keyword evidence="2" id="KW-0472">Membrane</keyword>
<dbReference type="AlphaFoldDB" id="A0AA37MYT7"/>
<evidence type="ECO:0000313" key="4">
    <source>
        <dbReference type="Proteomes" id="UP001055185"/>
    </source>
</evidence>
<dbReference type="SUPFAM" id="SSF103473">
    <property type="entry name" value="MFS general substrate transporter"/>
    <property type="match status" value="1"/>
</dbReference>
<dbReference type="RefSeq" id="WP_238317707.1">
    <property type="nucleotide sequence ID" value="NZ_BQKV01000098.1"/>
</dbReference>
<keyword evidence="4" id="KW-1185">Reference proteome</keyword>
<dbReference type="Pfam" id="PF07690">
    <property type="entry name" value="MFS_1"/>
    <property type="match status" value="1"/>
</dbReference>
<feature type="transmembrane region" description="Helical" evidence="2">
    <location>
        <begin position="34"/>
        <end position="57"/>
    </location>
</feature>